<proteinExistence type="predicted"/>
<dbReference type="InterPro" id="IPR052048">
    <property type="entry name" value="ST_Response_Regulator"/>
</dbReference>
<dbReference type="EMBL" id="FOBB01000013">
    <property type="protein sequence ID" value="SEN80889.1"/>
    <property type="molecule type" value="Genomic_DNA"/>
</dbReference>
<dbReference type="InterPro" id="IPR011006">
    <property type="entry name" value="CheY-like_superfamily"/>
</dbReference>
<dbReference type="Gene3D" id="3.40.50.2300">
    <property type="match status" value="1"/>
</dbReference>
<dbReference type="STRING" id="573321.SAMN04488505_11361"/>
<feature type="domain" description="Response regulatory" evidence="2">
    <location>
        <begin position="6"/>
        <end position="131"/>
    </location>
</feature>
<dbReference type="PROSITE" id="PS50110">
    <property type="entry name" value="RESPONSE_REGULATORY"/>
    <property type="match status" value="1"/>
</dbReference>
<evidence type="ECO:0000313" key="3">
    <source>
        <dbReference type="EMBL" id="SEN80889.1"/>
    </source>
</evidence>
<evidence type="ECO:0000313" key="4">
    <source>
        <dbReference type="Proteomes" id="UP000198984"/>
    </source>
</evidence>
<evidence type="ECO:0000259" key="2">
    <source>
        <dbReference type="PROSITE" id="PS50110"/>
    </source>
</evidence>
<dbReference type="GO" id="GO:0000160">
    <property type="term" value="P:phosphorelay signal transduction system"/>
    <property type="evidence" value="ECO:0007669"/>
    <property type="project" value="InterPro"/>
</dbReference>
<gene>
    <name evidence="3" type="ORF">SAMN04488505_11361</name>
</gene>
<dbReference type="PANTHER" id="PTHR43228">
    <property type="entry name" value="TWO-COMPONENT RESPONSE REGULATOR"/>
    <property type="match status" value="1"/>
</dbReference>
<dbReference type="SUPFAM" id="SSF52172">
    <property type="entry name" value="CheY-like"/>
    <property type="match status" value="1"/>
</dbReference>
<keyword evidence="1" id="KW-0597">Phosphoprotein</keyword>
<dbReference type="InterPro" id="IPR001789">
    <property type="entry name" value="Sig_transdc_resp-reg_receiver"/>
</dbReference>
<protein>
    <submittedName>
        <fullName evidence="3">Response regulator receiver domain-containing protein</fullName>
    </submittedName>
</protein>
<keyword evidence="4" id="KW-1185">Reference proteome</keyword>
<reference evidence="3 4" key="1">
    <citation type="submission" date="2016-10" db="EMBL/GenBank/DDBJ databases">
        <authorList>
            <person name="de Groot N.N."/>
        </authorList>
    </citation>
    <scope>NUCLEOTIDE SEQUENCE [LARGE SCALE GENOMIC DNA]</scope>
    <source>
        <strain evidence="3 4">DSM 21039</strain>
    </source>
</reference>
<dbReference type="Proteomes" id="UP000198984">
    <property type="component" value="Unassembled WGS sequence"/>
</dbReference>
<dbReference type="PANTHER" id="PTHR43228:SF1">
    <property type="entry name" value="TWO-COMPONENT RESPONSE REGULATOR ARR22"/>
    <property type="match status" value="1"/>
</dbReference>
<accession>A0A1H8JJG9</accession>
<dbReference type="RefSeq" id="WP_089921011.1">
    <property type="nucleotide sequence ID" value="NZ_FOBB01000013.1"/>
</dbReference>
<evidence type="ECO:0000256" key="1">
    <source>
        <dbReference type="PROSITE-ProRule" id="PRU00169"/>
    </source>
</evidence>
<name>A0A1H8JJG9_9BACT</name>
<dbReference type="SMART" id="SM00448">
    <property type="entry name" value="REC"/>
    <property type="match status" value="1"/>
</dbReference>
<feature type="modified residue" description="4-aspartylphosphate" evidence="1">
    <location>
        <position position="62"/>
    </location>
</feature>
<dbReference type="OrthoDB" id="1121174at2"/>
<dbReference type="AlphaFoldDB" id="A0A1H8JJG9"/>
<dbReference type="Pfam" id="PF00072">
    <property type="entry name" value="Response_reg"/>
    <property type="match status" value="1"/>
</dbReference>
<organism evidence="3 4">
    <name type="scientific">Chitinophaga rupis</name>
    <dbReference type="NCBI Taxonomy" id="573321"/>
    <lineage>
        <taxon>Bacteria</taxon>
        <taxon>Pseudomonadati</taxon>
        <taxon>Bacteroidota</taxon>
        <taxon>Chitinophagia</taxon>
        <taxon>Chitinophagales</taxon>
        <taxon>Chitinophagaceae</taxon>
        <taxon>Chitinophaga</taxon>
    </lineage>
</organism>
<sequence length="131" mass="15024">MADSKSVYVIDDDEIFHFIIRKLFLQCGKDPNNLQIISFYSAEDALEQLRRPGPLPALIIVDINMQPMNGWAFMKVFGELKHTLPQQIPVIMCSSSIDDKDIQQVNNTPELAAYITKPLDKKKLEIIEKYL</sequence>